<dbReference type="Proteomes" id="UP000800093">
    <property type="component" value="Unassembled WGS sequence"/>
</dbReference>
<dbReference type="PANTHER" id="PTHR48100">
    <property type="entry name" value="BROAD-SPECIFICITY PHOSPHATASE YOR283W-RELATED"/>
    <property type="match status" value="1"/>
</dbReference>
<dbReference type="GO" id="GO:0005737">
    <property type="term" value="C:cytoplasm"/>
    <property type="evidence" value="ECO:0007669"/>
    <property type="project" value="TreeGrafter"/>
</dbReference>
<dbReference type="InterPro" id="IPR029033">
    <property type="entry name" value="His_PPase_superfam"/>
</dbReference>
<feature type="compositionally biased region" description="Pro residues" evidence="1">
    <location>
        <begin position="352"/>
        <end position="361"/>
    </location>
</feature>
<keyword evidence="2" id="KW-0812">Transmembrane</keyword>
<dbReference type="EMBL" id="ML986669">
    <property type="protein sequence ID" value="KAF2260925.1"/>
    <property type="molecule type" value="Genomic_DNA"/>
</dbReference>
<dbReference type="SUPFAM" id="SSF53254">
    <property type="entry name" value="Phosphoglycerate mutase-like"/>
    <property type="match status" value="1"/>
</dbReference>
<dbReference type="InterPro" id="IPR013078">
    <property type="entry name" value="His_Pase_superF_clade-1"/>
</dbReference>
<dbReference type="Pfam" id="PF00300">
    <property type="entry name" value="His_Phos_1"/>
    <property type="match status" value="1"/>
</dbReference>
<feature type="transmembrane region" description="Helical" evidence="2">
    <location>
        <begin position="21"/>
        <end position="38"/>
    </location>
</feature>
<evidence type="ECO:0000256" key="1">
    <source>
        <dbReference type="SAM" id="MobiDB-lite"/>
    </source>
</evidence>
<keyword evidence="4" id="KW-1185">Reference proteome</keyword>
<dbReference type="InterPro" id="IPR050275">
    <property type="entry name" value="PGM_Phosphatase"/>
</dbReference>
<dbReference type="CDD" id="cd07067">
    <property type="entry name" value="HP_PGM_like"/>
    <property type="match status" value="1"/>
</dbReference>
<feature type="region of interest" description="Disordered" evidence="1">
    <location>
        <begin position="334"/>
        <end position="361"/>
    </location>
</feature>
<evidence type="ECO:0000313" key="3">
    <source>
        <dbReference type="EMBL" id="KAF2260925.1"/>
    </source>
</evidence>
<accession>A0A9P4MX45</accession>
<sequence length="361" mass="40582">MLLGPSIFPGRFCNINRSIPILFAFTVLALFFVMHGATSMEGEDGIRPFHFKYTTVKGYFLQSEDGTDPLSFDFRNQNFGLIDREYDTDGADSKEEQWRRFEAHARRLNEKSENGVQYKVLFLGRHGQGWHNVAEEKYGTHAWDCYWSMLDGADGITWLDANLTGLGQGQATDVNELWKALLPKGIPVPETFYVSPLTRAMETADLTFKGLNLPEDRRYDPIGKELLREAIGVHTCDRRSTASHIRKTFSHVKLEHGFSEEDTLWTADYREPASARKYRLEQLLDDIFESDGNVFLSLTSHSGAIGSILEAIGHRPFGLETGGVIPTVVRAEKVHGERAKPPHEPSEGPLPCASPPEVLPN</sequence>
<feature type="compositionally biased region" description="Basic and acidic residues" evidence="1">
    <location>
        <begin position="334"/>
        <end position="346"/>
    </location>
</feature>
<evidence type="ECO:0000313" key="4">
    <source>
        <dbReference type="Proteomes" id="UP000800093"/>
    </source>
</evidence>
<protein>
    <submittedName>
        <fullName evidence="3">Phosphoglycerate mutase-like protein</fullName>
    </submittedName>
</protein>
<dbReference type="Gene3D" id="3.40.50.1240">
    <property type="entry name" value="Phosphoglycerate mutase-like"/>
    <property type="match status" value="1"/>
</dbReference>
<dbReference type="AlphaFoldDB" id="A0A9P4MX45"/>
<evidence type="ECO:0000256" key="2">
    <source>
        <dbReference type="SAM" id="Phobius"/>
    </source>
</evidence>
<keyword evidence="2" id="KW-1133">Transmembrane helix</keyword>
<dbReference type="PANTHER" id="PTHR48100:SF1">
    <property type="entry name" value="HISTIDINE PHOSPHATASE FAMILY PROTEIN-RELATED"/>
    <property type="match status" value="1"/>
</dbReference>
<organism evidence="3 4">
    <name type="scientific">Lojkania enalia</name>
    <dbReference type="NCBI Taxonomy" id="147567"/>
    <lineage>
        <taxon>Eukaryota</taxon>
        <taxon>Fungi</taxon>
        <taxon>Dikarya</taxon>
        <taxon>Ascomycota</taxon>
        <taxon>Pezizomycotina</taxon>
        <taxon>Dothideomycetes</taxon>
        <taxon>Pleosporomycetidae</taxon>
        <taxon>Pleosporales</taxon>
        <taxon>Pleosporales incertae sedis</taxon>
        <taxon>Lojkania</taxon>
    </lineage>
</organism>
<name>A0A9P4MX45_9PLEO</name>
<keyword evidence="2" id="KW-0472">Membrane</keyword>
<gene>
    <name evidence="3" type="ORF">CC78DRAFT_500988</name>
</gene>
<dbReference type="GO" id="GO:0016791">
    <property type="term" value="F:phosphatase activity"/>
    <property type="evidence" value="ECO:0007669"/>
    <property type="project" value="TreeGrafter"/>
</dbReference>
<dbReference type="OrthoDB" id="496981at2759"/>
<proteinExistence type="predicted"/>
<comment type="caution">
    <text evidence="3">The sequence shown here is derived from an EMBL/GenBank/DDBJ whole genome shotgun (WGS) entry which is preliminary data.</text>
</comment>
<reference evidence="4" key="1">
    <citation type="journal article" date="2020" name="Stud. Mycol.">
        <title>101 Dothideomycetes genomes: A test case for predicting lifestyles and emergence of pathogens.</title>
        <authorList>
            <person name="Haridas S."/>
            <person name="Albert R."/>
            <person name="Binder M."/>
            <person name="Bloem J."/>
            <person name="LaButti K."/>
            <person name="Salamov A."/>
            <person name="Andreopoulos B."/>
            <person name="Baker S."/>
            <person name="Barry K."/>
            <person name="Bills G."/>
            <person name="Bluhm B."/>
            <person name="Cannon C."/>
            <person name="Castanera R."/>
            <person name="Culley D."/>
            <person name="Daum C."/>
            <person name="Ezra D."/>
            <person name="Gonzalez J."/>
            <person name="Henrissat B."/>
            <person name="Kuo A."/>
            <person name="Liang C."/>
            <person name="Lipzen A."/>
            <person name="Lutzoni F."/>
            <person name="Magnuson J."/>
            <person name="Mondo S."/>
            <person name="Nolan M."/>
            <person name="Ohm R."/>
            <person name="Pangilinan J."/>
            <person name="Park H.-J."/>
            <person name="Ramirez L."/>
            <person name="Alfaro M."/>
            <person name="Sun H."/>
            <person name="Tritt A."/>
            <person name="Yoshinaga Y."/>
            <person name="Zwiers L.-H."/>
            <person name="Turgeon B."/>
            <person name="Goodwin S."/>
            <person name="Spatafora J."/>
            <person name="Crous P."/>
            <person name="Grigoriev I."/>
        </authorList>
    </citation>
    <scope>NUCLEOTIDE SEQUENCE [LARGE SCALE GENOMIC DNA]</scope>
    <source>
        <strain evidence="4">CBS 304.66</strain>
    </source>
</reference>